<dbReference type="Proteomes" id="UP000593568">
    <property type="component" value="Unassembled WGS sequence"/>
</dbReference>
<comment type="caution">
    <text evidence="2">The sequence shown here is derived from an EMBL/GenBank/DDBJ whole genome shotgun (WGS) entry which is preliminary data.</text>
</comment>
<dbReference type="PANTHER" id="PTHR48200">
    <property type="entry name" value="PROTEIN, PUTATIVE-RELATED"/>
    <property type="match status" value="1"/>
</dbReference>
<dbReference type="AlphaFoldDB" id="A0A7J9FHC5"/>
<evidence type="ECO:0000256" key="1">
    <source>
        <dbReference type="SAM" id="Coils"/>
    </source>
</evidence>
<proteinExistence type="predicted"/>
<reference evidence="2 3" key="1">
    <citation type="journal article" date="2019" name="Genome Biol. Evol.">
        <title>Insights into the evolution of the New World diploid cottons (Gossypium, subgenus Houzingenia) based on genome sequencing.</title>
        <authorList>
            <person name="Grover C.E."/>
            <person name="Arick M.A. 2nd"/>
            <person name="Thrash A."/>
            <person name="Conover J.L."/>
            <person name="Sanders W.S."/>
            <person name="Peterson D.G."/>
            <person name="Frelichowski J.E."/>
            <person name="Scheffler J.A."/>
            <person name="Scheffler B.E."/>
            <person name="Wendel J.F."/>
        </authorList>
    </citation>
    <scope>NUCLEOTIDE SEQUENCE [LARGE SCALE GENOMIC DNA]</scope>
    <source>
        <strain evidence="2">8</strain>
        <tissue evidence="2">Leaf</tissue>
    </source>
</reference>
<organism evidence="2 3">
    <name type="scientific">Gossypium trilobum</name>
    <dbReference type="NCBI Taxonomy" id="34281"/>
    <lineage>
        <taxon>Eukaryota</taxon>
        <taxon>Viridiplantae</taxon>
        <taxon>Streptophyta</taxon>
        <taxon>Embryophyta</taxon>
        <taxon>Tracheophyta</taxon>
        <taxon>Spermatophyta</taxon>
        <taxon>Magnoliopsida</taxon>
        <taxon>eudicotyledons</taxon>
        <taxon>Gunneridae</taxon>
        <taxon>Pentapetalae</taxon>
        <taxon>rosids</taxon>
        <taxon>malvids</taxon>
        <taxon>Malvales</taxon>
        <taxon>Malvaceae</taxon>
        <taxon>Malvoideae</taxon>
        <taxon>Gossypium</taxon>
    </lineage>
</organism>
<protein>
    <submittedName>
        <fullName evidence="2">Uncharacterized protein</fullName>
    </submittedName>
</protein>
<sequence length="209" mass="25128">MSNAWNQTRRMKRFAVGQMTTPKYGGWLSKRVNENIPRLSQEGVRSMEKYLQVVPSEIEIIKQDFERRNSEIRKKIEQLEEEKMYLKLDVDVQKLETEKLRKWKKKAEEDLDKIREEKIKADRWERKFQEAQMRNDALEKSLSESRSEKGELKARVAELERSLHHYLNRNTVVEVRSSLSKIEEMKRRVEELETALQNCEIRIEFLEAN</sequence>
<feature type="coiled-coil region" evidence="1">
    <location>
        <begin position="62"/>
        <end position="209"/>
    </location>
</feature>
<evidence type="ECO:0000313" key="3">
    <source>
        <dbReference type="Proteomes" id="UP000593568"/>
    </source>
</evidence>
<evidence type="ECO:0000313" key="2">
    <source>
        <dbReference type="EMBL" id="MBA0784713.1"/>
    </source>
</evidence>
<keyword evidence="1" id="KW-0175">Coiled coil</keyword>
<keyword evidence="3" id="KW-1185">Reference proteome</keyword>
<name>A0A7J9FHC5_9ROSI</name>
<accession>A0A7J9FHC5</accession>
<gene>
    <name evidence="2" type="ORF">Gotri_027777</name>
</gene>
<dbReference type="PANTHER" id="PTHR48200:SF1">
    <property type="entry name" value="AMINOTRANSFERASE-LIKE PLANT MOBILE DOMAIN-CONTAINING PROTEIN"/>
    <property type="match status" value="1"/>
</dbReference>
<dbReference type="EMBL" id="JABEZW010216028">
    <property type="protein sequence ID" value="MBA0784713.1"/>
    <property type="molecule type" value="Genomic_DNA"/>
</dbReference>